<evidence type="ECO:0000259" key="1">
    <source>
        <dbReference type="PROSITE" id="PS50213"/>
    </source>
</evidence>
<feature type="domain" description="FAS1" evidence="1">
    <location>
        <begin position="263"/>
        <end position="394"/>
    </location>
</feature>
<evidence type="ECO:0000313" key="2">
    <source>
        <dbReference type="EMBL" id="CAD7571542.1"/>
    </source>
</evidence>
<protein>
    <submittedName>
        <fullName evidence="2">(California timema) hypothetical protein</fullName>
    </submittedName>
</protein>
<dbReference type="SMART" id="SM00554">
    <property type="entry name" value="FAS1"/>
    <property type="match status" value="4"/>
</dbReference>
<sequence length="959" mass="106437">MVTSRRPPGTLWRQEGGRVSPNVCVVEEVPGTSHKIWTECKYWRNRDICGQKASSLETCFAMAKSRLLCCFANSPPTIGVLAVCGRHEWNPLMHWVKRRVIRYECCEGFHMVPGEQGCTGVKPLKNVLETARDLGAYKFVQYIEQSGLGTELAKRGVHTLFAPLDSAFEELPREQKARLENYRGNPDNPILLYHLLGRKLTSQSFKADLLVESRYEGHKLRINKYSNGMETVNCVTIARKDQEASNGIVHIVDSLLDPAFTVQRDLTEIVAQDGRFSELAKAMEKTEFVNKMRHNRQPCTFLAPSDEAFQKIPQSRLAKIMANKEAKEALLENHVIQHPMCLPAVLGEHKVRTMGEDKMVFDCDKRGVTLEGKRLRADFTMGENGVIYMVDDVLVPDRVWSETGSRILGDLIKMVDPMKCPEVVLSDLIADFSLELSNTMYKAKSILQLAEQEKLYTFMQLVRTSGLDDTLENYGEYTIFAPSEAAMHSLAPETLRTLRKNKDLARQFVLYHSTQGRHNTDTMFDNQLTTNGFEKLPDQIMYPYAEPYDLQNHVFSRCRHVLSGYKCTCPISTTCICPCDQVVMSLDEQNPLRLQVYRKSIGVEDALIEKPDIDGMNGMGTSGELIGGAPDEWIVGAPDEWVGGAPDEWIGGAPGECSGGAPDEWIGRASDEWIGGAPDEWIGGASGEWIGGAPDEWVGGAPDEWIVGAPDEWIGGAPDEWIGGAPGECSGGAPDEWIGRASDEWIGGAPDEWIGGASDEWIGGTPGEWIGGASGDIFLTAMEKVMERNPQTLELQKPGSSYTFFVPTDQAFNKLGSARLHRIMGDSTYLTKSSTKSLETTKCFGHSITLSANTTEALASECPASMFATETEGNTEDRADMDSLITIKNHLVEDMFASEGFRSDLFYDVQTRQNVVDVVKKNGKLKVNDATMTRCDLLNTNGVIHVINKVLLPDHHIED</sequence>
<dbReference type="Pfam" id="PF02469">
    <property type="entry name" value="Fasciclin"/>
    <property type="match status" value="5"/>
</dbReference>
<dbReference type="PANTHER" id="PTHR10900:SF114">
    <property type="entry name" value="FAS1 DOMAIN-CONTAINING PROTEIN"/>
    <property type="match status" value="1"/>
</dbReference>
<proteinExistence type="predicted"/>
<feature type="domain" description="FAS1" evidence="1">
    <location>
        <begin position="442"/>
        <end position="627"/>
    </location>
</feature>
<accession>A0A7R9J2T7</accession>
<name>A0A7R9J2T7_TIMCA</name>
<dbReference type="FunFam" id="2.30.180.10:FF:000032">
    <property type="entry name" value="Fasciclin domain-containing protein, putative"/>
    <property type="match status" value="1"/>
</dbReference>
<dbReference type="InterPro" id="IPR050904">
    <property type="entry name" value="Adhesion/Biosynth-related"/>
</dbReference>
<feature type="domain" description="FAS1" evidence="1">
    <location>
        <begin position="766"/>
        <end position="951"/>
    </location>
</feature>
<dbReference type="PROSITE" id="PS50213">
    <property type="entry name" value="FAS1"/>
    <property type="match status" value="4"/>
</dbReference>
<dbReference type="GO" id="GO:0005615">
    <property type="term" value="C:extracellular space"/>
    <property type="evidence" value="ECO:0007669"/>
    <property type="project" value="TreeGrafter"/>
</dbReference>
<dbReference type="InterPro" id="IPR000782">
    <property type="entry name" value="FAS1_domain"/>
</dbReference>
<dbReference type="Gene3D" id="2.30.180.10">
    <property type="entry name" value="FAS1 domain"/>
    <property type="match status" value="4"/>
</dbReference>
<dbReference type="SUPFAM" id="SSF82153">
    <property type="entry name" value="FAS1 domain"/>
    <property type="match status" value="4"/>
</dbReference>
<dbReference type="AlphaFoldDB" id="A0A7R9J2T7"/>
<organism evidence="2">
    <name type="scientific">Timema californicum</name>
    <name type="common">California timema</name>
    <name type="synonym">Walking stick</name>
    <dbReference type="NCBI Taxonomy" id="61474"/>
    <lineage>
        <taxon>Eukaryota</taxon>
        <taxon>Metazoa</taxon>
        <taxon>Ecdysozoa</taxon>
        <taxon>Arthropoda</taxon>
        <taxon>Hexapoda</taxon>
        <taxon>Insecta</taxon>
        <taxon>Pterygota</taxon>
        <taxon>Neoptera</taxon>
        <taxon>Polyneoptera</taxon>
        <taxon>Phasmatodea</taxon>
        <taxon>Timematodea</taxon>
        <taxon>Timematoidea</taxon>
        <taxon>Timematidae</taxon>
        <taxon>Timema</taxon>
    </lineage>
</organism>
<reference evidence="2" key="1">
    <citation type="submission" date="2020-11" db="EMBL/GenBank/DDBJ databases">
        <authorList>
            <person name="Tran Van P."/>
        </authorList>
    </citation>
    <scope>NUCLEOTIDE SEQUENCE</scope>
</reference>
<feature type="domain" description="FAS1" evidence="1">
    <location>
        <begin position="121"/>
        <end position="256"/>
    </location>
</feature>
<dbReference type="EMBL" id="OE180561">
    <property type="protein sequence ID" value="CAD7571542.1"/>
    <property type="molecule type" value="Genomic_DNA"/>
</dbReference>
<gene>
    <name evidence="2" type="ORF">TCMB3V08_LOCUS4212</name>
</gene>
<dbReference type="PANTHER" id="PTHR10900">
    <property type="entry name" value="PERIOSTIN-RELATED"/>
    <property type="match status" value="1"/>
</dbReference>
<dbReference type="InterPro" id="IPR036378">
    <property type="entry name" value="FAS1_dom_sf"/>
</dbReference>